<dbReference type="EMBL" id="MH046811">
    <property type="protein sequence ID" value="UFX99787.1"/>
    <property type="molecule type" value="Genomic_DNA"/>
</dbReference>
<name>A0A8K1T2C7_9VIRU</name>
<protein>
    <submittedName>
        <fullName evidence="1">Uncharacterized protein</fullName>
    </submittedName>
</protein>
<reference evidence="1" key="1">
    <citation type="submission" date="2018-03" db="EMBL/GenBank/DDBJ databases">
        <title>Draft genome sequences of Megaviruse, new member of the family Mimiviridae isolated from water in Shanghai, China.</title>
        <authorList>
            <person name="Xia Y."/>
        </authorList>
    </citation>
    <scope>NUCLEOTIDE SEQUENCE</scope>
    <source>
        <strain evidence="1">SH</strain>
    </source>
</reference>
<evidence type="ECO:0000313" key="1">
    <source>
        <dbReference type="EMBL" id="UFX99787.1"/>
    </source>
</evidence>
<gene>
    <name evidence="1" type="ORF">Mb0305</name>
</gene>
<organism evidence="1">
    <name type="scientific">Megavirus baoshan</name>
    <dbReference type="NCBI Taxonomy" id="2496520"/>
    <lineage>
        <taxon>Viruses</taxon>
        <taxon>Varidnaviria</taxon>
        <taxon>Bamfordvirae</taxon>
        <taxon>Nucleocytoviricota</taxon>
        <taxon>Megaviricetes</taxon>
        <taxon>Imitervirales</taxon>
        <taxon>Mimiviridae</taxon>
        <taxon>Megamimivirinae</taxon>
        <taxon>Megavirus</taxon>
        <taxon>Megavirus baoshanense</taxon>
    </lineage>
</organism>
<sequence length="82" mass="10155">MYNTLLYKNLSLYYKYNVMIIKYMDEKQTLQYKLLELKYHNECNLRQQLYQYVCHLENYIDVLVSLNKIYKNDIDVLNKSIK</sequence>
<accession>A0A8K1T2C7</accession>
<proteinExistence type="predicted"/>